<name>A0A1Y1LQA7_PHOPY</name>
<accession>A0A1Y1LQA7</accession>
<organism evidence="1">
    <name type="scientific">Photinus pyralis</name>
    <name type="common">Common eastern firefly</name>
    <name type="synonym">Lampyris pyralis</name>
    <dbReference type="NCBI Taxonomy" id="7054"/>
    <lineage>
        <taxon>Eukaryota</taxon>
        <taxon>Metazoa</taxon>
        <taxon>Ecdysozoa</taxon>
        <taxon>Arthropoda</taxon>
        <taxon>Hexapoda</taxon>
        <taxon>Insecta</taxon>
        <taxon>Pterygota</taxon>
        <taxon>Neoptera</taxon>
        <taxon>Endopterygota</taxon>
        <taxon>Coleoptera</taxon>
        <taxon>Polyphaga</taxon>
        <taxon>Elateriformia</taxon>
        <taxon>Elateroidea</taxon>
        <taxon>Lampyridae</taxon>
        <taxon>Lampyrinae</taxon>
        <taxon>Photinus</taxon>
    </lineage>
</organism>
<dbReference type="AlphaFoldDB" id="A0A1Y1LQA7"/>
<dbReference type="EMBL" id="GEZM01049801">
    <property type="protein sequence ID" value="JAV75842.1"/>
    <property type="molecule type" value="Transcribed_RNA"/>
</dbReference>
<reference evidence="1" key="1">
    <citation type="journal article" date="2016" name="Sci. Rep.">
        <title>Molecular characterization of firefly nuptial gifts: a multi-omics approach sheds light on postcopulatory sexual selection.</title>
        <authorList>
            <person name="Al-Wathiqui N."/>
            <person name="Fallon T.R."/>
            <person name="South A."/>
            <person name="Weng J.K."/>
            <person name="Lewis S.M."/>
        </authorList>
    </citation>
    <scope>NUCLEOTIDE SEQUENCE</scope>
</reference>
<proteinExistence type="predicted"/>
<evidence type="ECO:0000313" key="1">
    <source>
        <dbReference type="EMBL" id="JAV75842.1"/>
    </source>
</evidence>
<protein>
    <submittedName>
        <fullName evidence="1">Uncharacterized protein</fullName>
    </submittedName>
</protein>
<sequence length="133" mass="15299">MKKTDGTDYKESVVKTLWNITAKLLQKKYLEEFNRKIDAFKDIIFEDTRKARSAKRKLLQAIPEKRKVSSAALTRVEISKIVESFDETTPDGLQKKFYQIAAVELAWRGNGAAFCLLDYFKKEVNNVGVFTGR</sequence>